<name>A0A4Q9PK71_9APHY</name>
<dbReference type="AlphaFoldDB" id="A0A4Q9PK71"/>
<proteinExistence type="predicted"/>
<dbReference type="Proteomes" id="UP000292082">
    <property type="component" value="Unassembled WGS sequence"/>
</dbReference>
<evidence type="ECO:0000313" key="1">
    <source>
        <dbReference type="EMBL" id="TBU54511.1"/>
    </source>
</evidence>
<dbReference type="EMBL" id="ML145187">
    <property type="protein sequence ID" value="TBU54511.1"/>
    <property type="molecule type" value="Genomic_DNA"/>
</dbReference>
<keyword evidence="2" id="KW-1185">Reference proteome</keyword>
<gene>
    <name evidence="1" type="ORF">BD310DRAFT_858443</name>
</gene>
<organism evidence="1 2">
    <name type="scientific">Dichomitus squalens</name>
    <dbReference type="NCBI Taxonomy" id="114155"/>
    <lineage>
        <taxon>Eukaryota</taxon>
        <taxon>Fungi</taxon>
        <taxon>Dikarya</taxon>
        <taxon>Basidiomycota</taxon>
        <taxon>Agaricomycotina</taxon>
        <taxon>Agaricomycetes</taxon>
        <taxon>Polyporales</taxon>
        <taxon>Polyporaceae</taxon>
        <taxon>Dichomitus</taxon>
    </lineage>
</organism>
<sequence>MLRTSLVWTSSRFSQRQAQDELARTLRGSGCILPTLQIRQCLKLVNSVPRRHFTAGSERTETNADSTIALEKQAKVIRGPRTRIIRTLDPAKLTADDHLDFSLRFACAVNPAPRDVSVIGTSEYPVTAVKLTATGWGLAGRYPPDTRGFLYYFLPPHSPPLAGEIRFRRTPSSDPAGFAAGSDLLVSDGSVWKLPLFRLAVQKILYPLLPLLLQDGLVSQKTLEIAARCSPMSTFEEGETQQPAKAHRKNLNSAVRTVSFFGQEIILRLSSVQNGVLVAIGTDAIELKALGRAPIRLASIEPRVQGQKVFYSPYEGSIRCCFERSTLPGHAGKRVVVLRVKGFVDQDPIREVPPPSGLTYPIAQLRPREGELLMNFKPHNKIKVKPWAVDVDRPRRALGKLLRLLYENEKLYGSPL</sequence>
<protein>
    <submittedName>
        <fullName evidence="1">Uncharacterized protein</fullName>
    </submittedName>
</protein>
<evidence type="ECO:0000313" key="2">
    <source>
        <dbReference type="Proteomes" id="UP000292082"/>
    </source>
</evidence>
<reference evidence="1 2" key="1">
    <citation type="submission" date="2019-01" db="EMBL/GenBank/DDBJ databases">
        <title>Draft genome sequences of three monokaryotic isolates of the white-rot basidiomycete fungus Dichomitus squalens.</title>
        <authorList>
            <consortium name="DOE Joint Genome Institute"/>
            <person name="Lopez S.C."/>
            <person name="Andreopoulos B."/>
            <person name="Pangilinan J."/>
            <person name="Lipzen A."/>
            <person name="Riley R."/>
            <person name="Ahrendt S."/>
            <person name="Ng V."/>
            <person name="Barry K."/>
            <person name="Daum C."/>
            <person name="Grigoriev I.V."/>
            <person name="Hilden K.S."/>
            <person name="Makela M.R."/>
            <person name="de Vries R.P."/>
        </authorList>
    </citation>
    <scope>NUCLEOTIDE SEQUENCE [LARGE SCALE GENOMIC DNA]</scope>
    <source>
        <strain evidence="1 2">CBS 464.89</strain>
    </source>
</reference>
<accession>A0A4Q9PK71</accession>